<reference evidence="5 6" key="1">
    <citation type="submission" date="2024-09" db="EMBL/GenBank/DDBJ databases">
        <authorList>
            <person name="Sun Q."/>
            <person name="Mori K."/>
        </authorList>
    </citation>
    <scope>NUCLEOTIDE SEQUENCE [LARGE SCALE GENOMIC DNA]</scope>
    <source>
        <strain evidence="5 6">CCM 8626</strain>
    </source>
</reference>
<evidence type="ECO:0000256" key="3">
    <source>
        <dbReference type="ARBA" id="ARBA00023263"/>
    </source>
</evidence>
<dbReference type="InterPro" id="IPR050263">
    <property type="entry name" value="Bact_Fimbrial_Adh_Pro"/>
</dbReference>
<evidence type="ECO:0000313" key="6">
    <source>
        <dbReference type="Proteomes" id="UP001589792"/>
    </source>
</evidence>
<comment type="caution">
    <text evidence="5">The sequence shown here is derived from an EMBL/GenBank/DDBJ whole genome shotgun (WGS) entry which is preliminary data.</text>
</comment>
<comment type="subcellular location">
    <subcellularLocation>
        <location evidence="1">Fimbrium</location>
    </subcellularLocation>
</comment>
<evidence type="ECO:0000313" key="5">
    <source>
        <dbReference type="EMBL" id="MFC0226308.1"/>
    </source>
</evidence>
<name>A0ABV6EBB6_9GAMM</name>
<dbReference type="InterPro" id="IPR008966">
    <property type="entry name" value="Adhesion_dom_sf"/>
</dbReference>
<dbReference type="Pfam" id="PF00419">
    <property type="entry name" value="Fimbrial"/>
    <property type="match status" value="1"/>
</dbReference>
<dbReference type="PANTHER" id="PTHR33420:SF14">
    <property type="entry name" value="TYPE 1 FIMBRIN D-MANNOSE SPECIFIC ADHESIN"/>
    <property type="match status" value="1"/>
</dbReference>
<dbReference type="Gene3D" id="2.60.40.1090">
    <property type="entry name" value="Fimbrial-type adhesion domain"/>
    <property type="match status" value="1"/>
</dbReference>
<dbReference type="InterPro" id="IPR036937">
    <property type="entry name" value="Adhesion_dom_fimbrial_sf"/>
</dbReference>
<keyword evidence="3" id="KW-0281">Fimbrium</keyword>
<dbReference type="PANTHER" id="PTHR33420">
    <property type="entry name" value="FIMBRIAL SUBUNIT ELFA-RELATED"/>
    <property type="match status" value="1"/>
</dbReference>
<proteinExistence type="inferred from homology"/>
<comment type="similarity">
    <text evidence="2">Belongs to the fimbrial protein family.</text>
</comment>
<keyword evidence="6" id="KW-1185">Reference proteome</keyword>
<dbReference type="SUPFAM" id="SSF49401">
    <property type="entry name" value="Bacterial adhesins"/>
    <property type="match status" value="1"/>
</dbReference>
<evidence type="ECO:0000256" key="2">
    <source>
        <dbReference type="ARBA" id="ARBA00006671"/>
    </source>
</evidence>
<gene>
    <name evidence="5" type="ORF">ACFFJ3_07300</name>
</gene>
<evidence type="ECO:0000256" key="1">
    <source>
        <dbReference type="ARBA" id="ARBA00004561"/>
    </source>
</evidence>
<dbReference type="InterPro" id="IPR000259">
    <property type="entry name" value="Adhesion_dom_fimbrial"/>
</dbReference>
<dbReference type="Proteomes" id="UP001589792">
    <property type="component" value="Unassembled WGS sequence"/>
</dbReference>
<sequence>MNNLTPREQDKYNQRLFATPALLTIALFLWSSLCTAGKSSIPLNFSATVVAGTCDISVSPTTIDWGTVSSSDIKQAGESGLEPRDLAVSYASCAGYGIQPKLKVIGTTLSAGIPLFTRTSGNTDESALGYGVRLVNKSSPQTALGDGDMVNVGTPETLLSELNGTQTPFQASLSCGNGCSNSTLHGGTLNATVTFQFFYE</sequence>
<accession>A0ABV6EBB6</accession>
<feature type="domain" description="Fimbrial-type adhesion" evidence="4">
    <location>
        <begin position="44"/>
        <end position="199"/>
    </location>
</feature>
<dbReference type="EMBL" id="JBHLXG010000005">
    <property type="protein sequence ID" value="MFC0226308.1"/>
    <property type="molecule type" value="Genomic_DNA"/>
</dbReference>
<dbReference type="RefSeq" id="WP_380674007.1">
    <property type="nucleotide sequence ID" value="NZ_CP173186.1"/>
</dbReference>
<organism evidence="5 6">
    <name type="scientific">Serratia aquatilis</name>
    <dbReference type="NCBI Taxonomy" id="1737515"/>
    <lineage>
        <taxon>Bacteria</taxon>
        <taxon>Pseudomonadati</taxon>
        <taxon>Pseudomonadota</taxon>
        <taxon>Gammaproteobacteria</taxon>
        <taxon>Enterobacterales</taxon>
        <taxon>Yersiniaceae</taxon>
        <taxon>Serratia</taxon>
    </lineage>
</organism>
<evidence type="ECO:0000259" key="4">
    <source>
        <dbReference type="Pfam" id="PF00419"/>
    </source>
</evidence>
<protein>
    <submittedName>
        <fullName evidence="5">Fimbrial protein</fullName>
    </submittedName>
</protein>